<dbReference type="GO" id="GO:0008270">
    <property type="term" value="F:zinc ion binding"/>
    <property type="evidence" value="ECO:0007669"/>
    <property type="project" value="UniProtKB-KW"/>
</dbReference>
<protein>
    <recommendedName>
        <fullName evidence="5">RanBP2-type domain-containing protein</fullName>
    </recommendedName>
</protein>
<evidence type="ECO:0000256" key="3">
    <source>
        <dbReference type="ARBA" id="ARBA00022833"/>
    </source>
</evidence>
<evidence type="ECO:0000313" key="6">
    <source>
        <dbReference type="EMBL" id="CAD9652522.1"/>
    </source>
</evidence>
<gene>
    <name evidence="6" type="ORF">TPAC0785_LOCUS66</name>
</gene>
<keyword evidence="2 4" id="KW-0863">Zinc-finger</keyword>
<name>A0A7S2QVU9_9STRA</name>
<proteinExistence type="predicted"/>
<evidence type="ECO:0000256" key="2">
    <source>
        <dbReference type="ARBA" id="ARBA00022771"/>
    </source>
</evidence>
<evidence type="ECO:0000259" key="5">
    <source>
        <dbReference type="PROSITE" id="PS50199"/>
    </source>
</evidence>
<keyword evidence="3" id="KW-0862">Zinc</keyword>
<feature type="domain" description="RanBP2-type" evidence="5">
    <location>
        <begin position="461"/>
        <end position="490"/>
    </location>
</feature>
<keyword evidence="1" id="KW-0479">Metal-binding</keyword>
<dbReference type="InterPro" id="IPR004919">
    <property type="entry name" value="GmrSD_N"/>
</dbReference>
<dbReference type="PANTHER" id="PTHR35149">
    <property type="entry name" value="SLL5132 PROTEIN"/>
    <property type="match status" value="1"/>
</dbReference>
<organism evidence="6">
    <name type="scientific">Triparma pacifica</name>
    <dbReference type="NCBI Taxonomy" id="91992"/>
    <lineage>
        <taxon>Eukaryota</taxon>
        <taxon>Sar</taxon>
        <taxon>Stramenopiles</taxon>
        <taxon>Ochrophyta</taxon>
        <taxon>Bolidophyceae</taxon>
        <taxon>Parmales</taxon>
        <taxon>Triparmaceae</taxon>
        <taxon>Triparma</taxon>
    </lineage>
</organism>
<evidence type="ECO:0000256" key="4">
    <source>
        <dbReference type="PROSITE-ProRule" id="PRU00322"/>
    </source>
</evidence>
<sequence length="490" mass="55405">MEAKFDAPSTVAPGVAAQMASSGLRIRDVPREDAKTKLNDGTKVSKQSFNAHNLKWNKNNAASYLEQLKKANQNVICTSKGTKVGKVSIDFLLRQGLRIPLFQRRYCWTSVQWKQLYADATALADGRKSSHSLGRITCVESGEGLVVIDGQQRNTSCVLLLAAVRDVCLKLDLLDDADFVNRVLLGTSYEKELERYLVSKTEFQDGDEPLPGCCLTPTFCDRASFFSAILPPSKSVASTSSWSRPLEAKEYFVERLLKESREGKELKKLATAVLTRFQWLYFPLDVDGTVREDGTTNLNLIFERLALREAMFCRPPKVSMYATMAACDFIRNLLLGSFGDEKEAIKVYERYWLAVERKADEVGKRENVDPGQVMENVLTAFLTHERVADRKRDTLDTMIGGNLYALFRDWALRVQQEGISNLEMIEIVNKYAMEWLEGGNRVVVVQEQQREGEEHQYAETKKSKWSCPRCNFPNSGSSRMCTACSYFKTT</sequence>
<dbReference type="EMBL" id="HBHE01000081">
    <property type="protein sequence ID" value="CAD9652522.1"/>
    <property type="molecule type" value="Transcribed_RNA"/>
</dbReference>
<dbReference type="InterPro" id="IPR001876">
    <property type="entry name" value="Znf_RanBP2"/>
</dbReference>
<dbReference type="PROSITE" id="PS01358">
    <property type="entry name" value="ZF_RANBP2_1"/>
    <property type="match status" value="1"/>
</dbReference>
<reference evidence="6" key="1">
    <citation type="submission" date="2021-01" db="EMBL/GenBank/DDBJ databases">
        <authorList>
            <person name="Corre E."/>
            <person name="Pelletier E."/>
            <person name="Niang G."/>
            <person name="Scheremetjew M."/>
            <person name="Finn R."/>
            <person name="Kale V."/>
            <person name="Holt S."/>
            <person name="Cochrane G."/>
            <person name="Meng A."/>
            <person name="Brown T."/>
            <person name="Cohen L."/>
        </authorList>
    </citation>
    <scope>NUCLEOTIDE SEQUENCE</scope>
    <source>
        <strain evidence="6">CCMP 1866</strain>
    </source>
</reference>
<dbReference type="PANTHER" id="PTHR35149:SF1">
    <property type="entry name" value="DUF5655 DOMAIN-CONTAINING PROTEIN"/>
    <property type="match status" value="1"/>
</dbReference>
<dbReference type="Pfam" id="PF03235">
    <property type="entry name" value="GmrSD_N"/>
    <property type="match status" value="1"/>
</dbReference>
<dbReference type="AlphaFoldDB" id="A0A7S2QVU9"/>
<dbReference type="PROSITE" id="PS50199">
    <property type="entry name" value="ZF_RANBP2_2"/>
    <property type="match status" value="1"/>
</dbReference>
<evidence type="ECO:0000256" key="1">
    <source>
        <dbReference type="ARBA" id="ARBA00022723"/>
    </source>
</evidence>
<accession>A0A7S2QVU9</accession>